<reference evidence="2" key="1">
    <citation type="submission" date="2022-11" db="UniProtKB">
        <authorList>
            <consortium name="WormBaseParasite"/>
        </authorList>
    </citation>
    <scope>IDENTIFICATION</scope>
</reference>
<keyword evidence="1" id="KW-1185">Reference proteome</keyword>
<organism evidence="1 2">
    <name type="scientific">Romanomermis culicivorax</name>
    <name type="common">Nematode worm</name>
    <dbReference type="NCBI Taxonomy" id="13658"/>
    <lineage>
        <taxon>Eukaryota</taxon>
        <taxon>Metazoa</taxon>
        <taxon>Ecdysozoa</taxon>
        <taxon>Nematoda</taxon>
        <taxon>Enoplea</taxon>
        <taxon>Dorylaimia</taxon>
        <taxon>Mermithida</taxon>
        <taxon>Mermithoidea</taxon>
        <taxon>Mermithidae</taxon>
        <taxon>Romanomermis</taxon>
    </lineage>
</organism>
<dbReference type="Proteomes" id="UP000887565">
    <property type="component" value="Unplaced"/>
</dbReference>
<protein>
    <submittedName>
        <fullName evidence="2">Uncharacterized protein</fullName>
    </submittedName>
</protein>
<proteinExistence type="predicted"/>
<evidence type="ECO:0000313" key="1">
    <source>
        <dbReference type="Proteomes" id="UP000887565"/>
    </source>
</evidence>
<dbReference type="AlphaFoldDB" id="A0A915HGK1"/>
<sequence>MLKTNRNGKTNVHNLKQCIFDCDVMSLKNVEEKQSLAEVAFKSKNGRNYYVPQVACTVRMVKRIRTLKYRKEVESTYIT</sequence>
<dbReference type="WBParaSite" id="nRc.2.0.1.t00743-RA">
    <property type="protein sequence ID" value="nRc.2.0.1.t00743-RA"/>
    <property type="gene ID" value="nRc.2.0.1.g00743"/>
</dbReference>
<accession>A0A915HGK1</accession>
<name>A0A915HGK1_ROMCU</name>
<evidence type="ECO:0000313" key="2">
    <source>
        <dbReference type="WBParaSite" id="nRc.2.0.1.t00743-RA"/>
    </source>
</evidence>